<reference evidence="3 4" key="1">
    <citation type="submission" date="2020-05" db="EMBL/GenBank/DDBJ databases">
        <title>Genome Sequencing of Type Strains.</title>
        <authorList>
            <person name="Lemaire J.F."/>
            <person name="Inderbitzin P."/>
            <person name="Gregorio O.A."/>
            <person name="Collins S.B."/>
            <person name="Wespe N."/>
            <person name="Knight-Connoni V."/>
        </authorList>
    </citation>
    <scope>NUCLEOTIDE SEQUENCE [LARGE SCALE GENOMIC DNA]</scope>
    <source>
        <strain evidence="3 4">DSM 20512</strain>
    </source>
</reference>
<feature type="transmembrane region" description="Helical" evidence="1">
    <location>
        <begin position="84"/>
        <end position="104"/>
    </location>
</feature>
<dbReference type="Pfam" id="PF01757">
    <property type="entry name" value="Acyl_transf_3"/>
    <property type="match status" value="1"/>
</dbReference>
<dbReference type="Proteomes" id="UP000539146">
    <property type="component" value="Unassembled WGS sequence"/>
</dbReference>
<dbReference type="EMBL" id="JABMCG010000125">
    <property type="protein sequence ID" value="NUU29543.1"/>
    <property type="molecule type" value="Genomic_DNA"/>
</dbReference>
<feature type="transmembrane region" description="Helical" evidence="1">
    <location>
        <begin position="165"/>
        <end position="197"/>
    </location>
</feature>
<comment type="caution">
    <text evidence="3">The sequence shown here is derived from an EMBL/GenBank/DDBJ whole genome shotgun (WGS) entry which is preliminary data.</text>
</comment>
<keyword evidence="1" id="KW-1133">Transmembrane helix</keyword>
<protein>
    <submittedName>
        <fullName evidence="3">Acyltransferase</fullName>
    </submittedName>
</protein>
<dbReference type="InterPro" id="IPR050879">
    <property type="entry name" value="Acyltransferase_3"/>
</dbReference>
<dbReference type="PANTHER" id="PTHR23028">
    <property type="entry name" value="ACETYLTRANSFERASE"/>
    <property type="match status" value="1"/>
</dbReference>
<organism evidence="3 4">
    <name type="scientific">Curtobacterium citreum</name>
    <dbReference type="NCBI Taxonomy" id="2036"/>
    <lineage>
        <taxon>Bacteria</taxon>
        <taxon>Bacillati</taxon>
        <taxon>Actinomycetota</taxon>
        <taxon>Actinomycetes</taxon>
        <taxon>Micrococcales</taxon>
        <taxon>Microbacteriaceae</taxon>
        <taxon>Curtobacterium</taxon>
    </lineage>
</organism>
<dbReference type="GO" id="GO:0016747">
    <property type="term" value="F:acyltransferase activity, transferring groups other than amino-acyl groups"/>
    <property type="evidence" value="ECO:0007669"/>
    <property type="project" value="InterPro"/>
</dbReference>
<keyword evidence="3" id="KW-0012">Acyltransferase</keyword>
<dbReference type="InterPro" id="IPR002656">
    <property type="entry name" value="Acyl_transf_3_dom"/>
</dbReference>
<dbReference type="GO" id="GO:0009103">
    <property type="term" value="P:lipopolysaccharide biosynthetic process"/>
    <property type="evidence" value="ECO:0007669"/>
    <property type="project" value="TreeGrafter"/>
</dbReference>
<feature type="domain" description="Acyltransferase 3" evidence="2">
    <location>
        <begin position="15"/>
        <end position="312"/>
    </location>
</feature>
<feature type="transmembrane region" description="Helical" evidence="1">
    <location>
        <begin position="21"/>
        <end position="39"/>
    </location>
</feature>
<feature type="transmembrane region" description="Helical" evidence="1">
    <location>
        <begin position="45"/>
        <end position="63"/>
    </location>
</feature>
<sequence>MTTFEQYRATREFPQLDGLRAISILLVLTIHSHVTQLRFLNGYTGVTIFFVLSGYLITTLLLRERDKHGRVFIGGFYIRRALRLLPLYYLVLAANVLAVVAGFGQNPGDFGRRLLFFLAYLNEFAGPGAFGHSWSLAIEEKFYFVWPLLAFAVPALWKWRPWIAGVLAVAAAVSGIWGGYLSIYAPIIFGCLVAILLHNERGYRFAAKAARPLPAALLGALAVTGLLLSTTDSHQQVLFGFAFALALPVLLIGPRRAHAWLAWKPLPFVGVLAYAIYLIHPLVGSVIDAVLPDTRQLPWSVVHLVLMTGLSIGAARLLHVFIEEPLKQLGRRISESRRSVGTLPADPARA</sequence>
<evidence type="ECO:0000313" key="4">
    <source>
        <dbReference type="Proteomes" id="UP000539146"/>
    </source>
</evidence>
<gene>
    <name evidence="3" type="ORF">HP467_15740</name>
</gene>
<evidence type="ECO:0000256" key="1">
    <source>
        <dbReference type="SAM" id="Phobius"/>
    </source>
</evidence>
<feature type="transmembrane region" description="Helical" evidence="1">
    <location>
        <begin position="110"/>
        <end position="130"/>
    </location>
</feature>
<dbReference type="RefSeq" id="WP_175326755.1">
    <property type="nucleotide sequence ID" value="NZ_BAAAWP010000001.1"/>
</dbReference>
<name>A0A850E1M5_9MICO</name>
<feature type="transmembrane region" description="Helical" evidence="1">
    <location>
        <begin position="236"/>
        <end position="254"/>
    </location>
</feature>
<dbReference type="PANTHER" id="PTHR23028:SF53">
    <property type="entry name" value="ACYL_TRANSF_3 DOMAIN-CONTAINING PROTEIN"/>
    <property type="match status" value="1"/>
</dbReference>
<feature type="transmembrane region" description="Helical" evidence="1">
    <location>
        <begin position="299"/>
        <end position="322"/>
    </location>
</feature>
<keyword evidence="1" id="KW-0812">Transmembrane</keyword>
<feature type="transmembrane region" description="Helical" evidence="1">
    <location>
        <begin position="142"/>
        <end position="159"/>
    </location>
</feature>
<feature type="transmembrane region" description="Helical" evidence="1">
    <location>
        <begin position="266"/>
        <end position="287"/>
    </location>
</feature>
<keyword evidence="3" id="KW-0808">Transferase</keyword>
<keyword evidence="1" id="KW-0472">Membrane</keyword>
<feature type="transmembrane region" description="Helical" evidence="1">
    <location>
        <begin position="209"/>
        <end position="230"/>
    </location>
</feature>
<dbReference type="AlphaFoldDB" id="A0A850E1M5"/>
<dbReference type="GO" id="GO:0016020">
    <property type="term" value="C:membrane"/>
    <property type="evidence" value="ECO:0007669"/>
    <property type="project" value="TreeGrafter"/>
</dbReference>
<evidence type="ECO:0000313" key="3">
    <source>
        <dbReference type="EMBL" id="NUU29543.1"/>
    </source>
</evidence>
<evidence type="ECO:0000259" key="2">
    <source>
        <dbReference type="Pfam" id="PF01757"/>
    </source>
</evidence>
<proteinExistence type="predicted"/>
<accession>A0A850E1M5</accession>